<name>D2R607_PIRSD</name>
<gene>
    <name evidence="1" type="ordered locus">Psta_4448</name>
</gene>
<dbReference type="KEGG" id="psl:Psta_4448"/>
<dbReference type="eggNOG" id="ENOG5030U0C">
    <property type="taxonomic scope" value="Bacteria"/>
</dbReference>
<organism evidence="1 2">
    <name type="scientific">Pirellula staleyi (strain ATCC 27377 / DSM 6068 / ICPB 4128)</name>
    <name type="common">Pirella staleyi</name>
    <dbReference type="NCBI Taxonomy" id="530564"/>
    <lineage>
        <taxon>Bacteria</taxon>
        <taxon>Pseudomonadati</taxon>
        <taxon>Planctomycetota</taxon>
        <taxon>Planctomycetia</taxon>
        <taxon>Pirellulales</taxon>
        <taxon>Pirellulaceae</taxon>
        <taxon>Pirellula</taxon>
    </lineage>
</organism>
<accession>D2R607</accession>
<sequence>MPKPMTKQSPPPAPTKAQPIHEIRLGSVKAAIWENRSEHGTRFNVTLVRLYKDEDQWKSSDSFGRDDLLLLAKVADQVHSWICNQFQA</sequence>
<dbReference type="Proteomes" id="UP000001887">
    <property type="component" value="Chromosome"/>
</dbReference>
<evidence type="ECO:0000313" key="2">
    <source>
        <dbReference type="Proteomes" id="UP000001887"/>
    </source>
</evidence>
<reference evidence="1 2" key="1">
    <citation type="journal article" date="2009" name="Stand. Genomic Sci.">
        <title>Complete genome sequence of Pirellula staleyi type strain (ATCC 27377).</title>
        <authorList>
            <person name="Clum A."/>
            <person name="Tindall B.J."/>
            <person name="Sikorski J."/>
            <person name="Ivanova N."/>
            <person name="Mavrommatis K."/>
            <person name="Lucas S."/>
            <person name="Glavina del Rio T."/>
            <person name="Nolan M."/>
            <person name="Chen F."/>
            <person name="Tice H."/>
            <person name="Pitluck S."/>
            <person name="Cheng J.F."/>
            <person name="Chertkov O."/>
            <person name="Brettin T."/>
            <person name="Han C."/>
            <person name="Detter J.C."/>
            <person name="Kuske C."/>
            <person name="Bruce D."/>
            <person name="Goodwin L."/>
            <person name="Ovchinikova G."/>
            <person name="Pati A."/>
            <person name="Mikhailova N."/>
            <person name="Chen A."/>
            <person name="Palaniappan K."/>
            <person name="Land M."/>
            <person name="Hauser L."/>
            <person name="Chang Y.J."/>
            <person name="Jeffries C.D."/>
            <person name="Chain P."/>
            <person name="Rohde M."/>
            <person name="Goker M."/>
            <person name="Bristow J."/>
            <person name="Eisen J.A."/>
            <person name="Markowitz V."/>
            <person name="Hugenholtz P."/>
            <person name="Kyrpides N.C."/>
            <person name="Klenk H.P."/>
            <person name="Lapidus A."/>
        </authorList>
    </citation>
    <scope>NUCLEOTIDE SEQUENCE [LARGE SCALE GENOMIC DNA]</scope>
    <source>
        <strain evidence="2">ATCC 27377 / DSM 6068 / ICPB 4128</strain>
    </source>
</reference>
<dbReference type="EMBL" id="CP001848">
    <property type="protein sequence ID" value="ADB19092.1"/>
    <property type="molecule type" value="Genomic_DNA"/>
</dbReference>
<evidence type="ECO:0000313" key="1">
    <source>
        <dbReference type="EMBL" id="ADB19092.1"/>
    </source>
</evidence>
<dbReference type="AlphaFoldDB" id="D2R607"/>
<protein>
    <submittedName>
        <fullName evidence="1">Uncharacterized protein</fullName>
    </submittedName>
</protein>
<keyword evidence="2" id="KW-1185">Reference proteome</keyword>
<proteinExistence type="predicted"/>
<dbReference type="HOGENOM" id="CLU_182241_0_0_0"/>